<dbReference type="WBParaSite" id="nRc.2.0.1.t04507-RA">
    <property type="protein sequence ID" value="nRc.2.0.1.t04507-RA"/>
    <property type="gene ID" value="nRc.2.0.1.g04507"/>
</dbReference>
<accession>A0A915HSZ5</accession>
<evidence type="ECO:0000313" key="2">
    <source>
        <dbReference type="WBParaSite" id="nRc.2.0.1.t04507-RA"/>
    </source>
</evidence>
<protein>
    <submittedName>
        <fullName evidence="2">Uncharacterized protein</fullName>
    </submittedName>
</protein>
<proteinExistence type="predicted"/>
<dbReference type="AlphaFoldDB" id="A0A915HSZ5"/>
<name>A0A915HSZ5_ROMCU</name>
<keyword evidence="1" id="KW-1185">Reference proteome</keyword>
<sequence>MALLVGARKSLSYFDMNDIAYTQLLLLCYCFLRHKNHFIGWLQGIVDDEKLAFCKICSAKLKAHDKSLLDHTKTAKYVEQCKIDKTIGSTQQTFNVIRSNDNGTKANELHLSACIAEHTSIRSANHIGQLSATCSHAMSCQAKNIKLHQTKSSMIIKNVLAPAFKSELIADMGNSAYSLLIDESMDVGTLKMLGINENHRTHKRQ</sequence>
<organism evidence="1 2">
    <name type="scientific">Romanomermis culicivorax</name>
    <name type="common">Nematode worm</name>
    <dbReference type="NCBI Taxonomy" id="13658"/>
    <lineage>
        <taxon>Eukaryota</taxon>
        <taxon>Metazoa</taxon>
        <taxon>Ecdysozoa</taxon>
        <taxon>Nematoda</taxon>
        <taxon>Enoplea</taxon>
        <taxon>Dorylaimia</taxon>
        <taxon>Mermithida</taxon>
        <taxon>Mermithoidea</taxon>
        <taxon>Mermithidae</taxon>
        <taxon>Romanomermis</taxon>
    </lineage>
</organism>
<evidence type="ECO:0000313" key="1">
    <source>
        <dbReference type="Proteomes" id="UP000887565"/>
    </source>
</evidence>
<dbReference type="Proteomes" id="UP000887565">
    <property type="component" value="Unplaced"/>
</dbReference>
<reference evidence="2" key="1">
    <citation type="submission" date="2022-11" db="UniProtKB">
        <authorList>
            <consortium name="WormBaseParasite"/>
        </authorList>
    </citation>
    <scope>IDENTIFICATION</scope>
</reference>